<reference evidence="1 2" key="1">
    <citation type="journal article" date="2015" name="Stand. Genomic Sci.">
        <title>Genomic Encyclopedia of Bacterial and Archaeal Type Strains, Phase III: the genomes of soil and plant-associated and newly described type strains.</title>
        <authorList>
            <person name="Whitman W.B."/>
            <person name="Woyke T."/>
            <person name="Klenk H.P."/>
            <person name="Zhou Y."/>
            <person name="Lilburn T.G."/>
            <person name="Beck B.J."/>
            <person name="De Vos P."/>
            <person name="Vandamme P."/>
            <person name="Eisen J.A."/>
            <person name="Garrity G."/>
            <person name="Hugenholtz P."/>
            <person name="Kyrpides N.C."/>
        </authorList>
    </citation>
    <scope>NUCLEOTIDE SEQUENCE [LARGE SCALE GENOMIC DNA]</scope>
    <source>
        <strain evidence="1 2">VKM Ac-2538</strain>
    </source>
</reference>
<evidence type="ECO:0000313" key="1">
    <source>
        <dbReference type="EMBL" id="TCO32316.1"/>
    </source>
</evidence>
<accession>A0ABY2BVX3</accession>
<dbReference type="EMBL" id="SLWM01000001">
    <property type="protein sequence ID" value="TCO32316.1"/>
    <property type="molecule type" value="Genomic_DNA"/>
</dbReference>
<comment type="caution">
    <text evidence="1">The sequence shown here is derived from an EMBL/GenBank/DDBJ whole genome shotgun (WGS) entry which is preliminary data.</text>
</comment>
<dbReference type="Proteomes" id="UP000295818">
    <property type="component" value="Unassembled WGS sequence"/>
</dbReference>
<sequence length="52" mass="5900">MLVHLIELDEVQLMRSVEAIGTEQFAVTHDRQRATDADENHLELAEELDIPG</sequence>
<organism evidence="1 2">
    <name type="scientific">Kribbella orskensis</name>
    <dbReference type="NCBI Taxonomy" id="2512216"/>
    <lineage>
        <taxon>Bacteria</taxon>
        <taxon>Bacillati</taxon>
        <taxon>Actinomycetota</taxon>
        <taxon>Actinomycetes</taxon>
        <taxon>Propionibacteriales</taxon>
        <taxon>Kribbellaceae</taxon>
        <taxon>Kribbella</taxon>
    </lineage>
</organism>
<evidence type="ECO:0000313" key="2">
    <source>
        <dbReference type="Proteomes" id="UP000295818"/>
    </source>
</evidence>
<proteinExistence type="predicted"/>
<keyword evidence="2" id="KW-1185">Reference proteome</keyword>
<gene>
    <name evidence="1" type="ORF">EV644_101960</name>
</gene>
<protein>
    <submittedName>
        <fullName evidence="1">Uncharacterized protein</fullName>
    </submittedName>
</protein>
<name>A0ABY2BVX3_9ACTN</name>